<reference evidence="6" key="1">
    <citation type="submission" date="2021-01" db="EMBL/GenBank/DDBJ databases">
        <authorList>
            <person name="Corre E."/>
            <person name="Pelletier E."/>
            <person name="Niang G."/>
            <person name="Scheremetjew M."/>
            <person name="Finn R."/>
            <person name="Kale V."/>
            <person name="Holt S."/>
            <person name="Cochrane G."/>
            <person name="Meng A."/>
            <person name="Brown T."/>
            <person name="Cohen L."/>
        </authorList>
    </citation>
    <scope>NUCLEOTIDE SEQUENCE</scope>
    <source>
        <strain evidence="6">NIES-2562</strain>
    </source>
</reference>
<dbReference type="Pfam" id="PF14811">
    <property type="entry name" value="TPD"/>
    <property type="match status" value="1"/>
</dbReference>
<dbReference type="PANTHER" id="PTHR31661:SF1">
    <property type="entry name" value="CDAN1-INTERACTING NUCLEASE 1"/>
    <property type="match status" value="1"/>
</dbReference>
<dbReference type="AlphaFoldDB" id="A0A7S3DHW6"/>
<dbReference type="PANTHER" id="PTHR31661">
    <property type="entry name" value="SIMILAR TO CDNA SEQUENCE BC052040"/>
    <property type="match status" value="1"/>
</dbReference>
<gene>
    <name evidence="6" type="ORF">PBIL07802_LOCUS20615</name>
</gene>
<dbReference type="GO" id="GO:0005737">
    <property type="term" value="C:cytoplasm"/>
    <property type="evidence" value="ECO:0007669"/>
    <property type="project" value="UniProtKB-SubCell"/>
</dbReference>
<sequence>MELLESASILPKDNPVKTRFDFVWETTPLSQGVENLVIDTVLSERHYGYMSTEEEAEAKKQLSILQLHNGENEALSWRMVLSLRKVLNDTDRTKSHHRVKRYGPQIVRQFNKGHSLVSIAKQLNTAPLDVGRVALSCRSLSKPQIRKILVDLEDAYEGERIKLGLRTGASNINFSNETLSRLSRTHNLSQTDILNLIDAIACDIGGRANQAKQEEHATRFEDLLCSYFCRFGVGFLTEDELKRKNQILRKCVPTPDILFTDEVYINGEKCSWVDAKNFYGAGVYSMYRGKLREQASRFTAAYGNGALVFSRGFCDGLHIAGAQLLDCTDNAHLSFESE</sequence>
<evidence type="ECO:0000256" key="2">
    <source>
        <dbReference type="ARBA" id="ARBA00004496"/>
    </source>
</evidence>
<comment type="subcellular location">
    <subcellularLocation>
        <location evidence="2">Cytoplasm</location>
    </subcellularLocation>
    <subcellularLocation>
        <location evidence="1">Nucleus</location>
    </subcellularLocation>
</comment>
<evidence type="ECO:0000256" key="1">
    <source>
        <dbReference type="ARBA" id="ARBA00004123"/>
    </source>
</evidence>
<organism evidence="6">
    <name type="scientific">Palpitomonas bilix</name>
    <dbReference type="NCBI Taxonomy" id="652834"/>
    <lineage>
        <taxon>Eukaryota</taxon>
        <taxon>Eukaryota incertae sedis</taxon>
    </lineage>
</organism>
<evidence type="ECO:0000256" key="3">
    <source>
        <dbReference type="ARBA" id="ARBA00022490"/>
    </source>
</evidence>
<keyword evidence="3" id="KW-0963">Cytoplasm</keyword>
<accession>A0A7S3DHW6</accession>
<dbReference type="GO" id="GO:0005634">
    <property type="term" value="C:nucleus"/>
    <property type="evidence" value="ECO:0007669"/>
    <property type="project" value="UniProtKB-SubCell"/>
</dbReference>
<dbReference type="InterPro" id="IPR029404">
    <property type="entry name" value="CDIN1"/>
</dbReference>
<name>A0A7S3DHW6_9EUKA</name>
<keyword evidence="4" id="KW-0539">Nucleus</keyword>
<evidence type="ECO:0000256" key="4">
    <source>
        <dbReference type="ARBA" id="ARBA00023242"/>
    </source>
</evidence>
<protein>
    <recommendedName>
        <fullName evidence="5">CDAN1-interacting nuclease 1</fullName>
    </recommendedName>
</protein>
<evidence type="ECO:0000313" key="6">
    <source>
        <dbReference type="EMBL" id="CAE0258352.1"/>
    </source>
</evidence>
<evidence type="ECO:0000256" key="5">
    <source>
        <dbReference type="ARBA" id="ARBA00023480"/>
    </source>
</evidence>
<proteinExistence type="predicted"/>
<dbReference type="EMBL" id="HBIB01031877">
    <property type="protein sequence ID" value="CAE0258352.1"/>
    <property type="molecule type" value="Transcribed_RNA"/>
</dbReference>